<name>A0A2U1M794_ARTAN</name>
<dbReference type="InterPro" id="IPR013149">
    <property type="entry name" value="ADH-like_C"/>
</dbReference>
<evidence type="ECO:0000256" key="3">
    <source>
        <dbReference type="ARBA" id="ARBA00022723"/>
    </source>
</evidence>
<reference evidence="7 8" key="1">
    <citation type="journal article" date="2018" name="Mol. Plant">
        <title>The genome of Artemisia annua provides insight into the evolution of Asteraceae family and artemisinin biosynthesis.</title>
        <authorList>
            <person name="Shen Q."/>
            <person name="Zhang L."/>
            <person name="Liao Z."/>
            <person name="Wang S."/>
            <person name="Yan T."/>
            <person name="Shi P."/>
            <person name="Liu M."/>
            <person name="Fu X."/>
            <person name="Pan Q."/>
            <person name="Wang Y."/>
            <person name="Lv Z."/>
            <person name="Lu X."/>
            <person name="Zhang F."/>
            <person name="Jiang W."/>
            <person name="Ma Y."/>
            <person name="Chen M."/>
            <person name="Hao X."/>
            <person name="Li L."/>
            <person name="Tang Y."/>
            <person name="Lv G."/>
            <person name="Zhou Y."/>
            <person name="Sun X."/>
            <person name="Brodelius P.E."/>
            <person name="Rose J.K.C."/>
            <person name="Tang K."/>
        </authorList>
    </citation>
    <scope>NUCLEOTIDE SEQUENCE [LARGE SCALE GENOMIC DNA]</scope>
    <source>
        <strain evidence="8">cv. Huhao1</strain>
        <tissue evidence="7">Leaf</tissue>
    </source>
</reference>
<evidence type="ECO:0000313" key="8">
    <source>
        <dbReference type="Proteomes" id="UP000245207"/>
    </source>
</evidence>
<evidence type="ECO:0000256" key="5">
    <source>
        <dbReference type="ARBA" id="ARBA00023002"/>
    </source>
</evidence>
<comment type="similarity">
    <text evidence="2">Belongs to the zinc-containing alcohol dehydrogenase family.</text>
</comment>
<organism evidence="7 8">
    <name type="scientific">Artemisia annua</name>
    <name type="common">Sweet wormwood</name>
    <dbReference type="NCBI Taxonomy" id="35608"/>
    <lineage>
        <taxon>Eukaryota</taxon>
        <taxon>Viridiplantae</taxon>
        <taxon>Streptophyta</taxon>
        <taxon>Embryophyta</taxon>
        <taxon>Tracheophyta</taxon>
        <taxon>Spermatophyta</taxon>
        <taxon>Magnoliopsida</taxon>
        <taxon>eudicotyledons</taxon>
        <taxon>Gunneridae</taxon>
        <taxon>Pentapetalae</taxon>
        <taxon>asterids</taxon>
        <taxon>campanulids</taxon>
        <taxon>Asterales</taxon>
        <taxon>Asteraceae</taxon>
        <taxon>Asteroideae</taxon>
        <taxon>Anthemideae</taxon>
        <taxon>Artemisiinae</taxon>
        <taxon>Artemisia</taxon>
    </lineage>
</organism>
<keyword evidence="3" id="KW-0479">Metal-binding</keyword>
<keyword evidence="8" id="KW-1185">Reference proteome</keyword>
<feature type="domain" description="Alcohol dehydrogenase-like C-terminal" evidence="6">
    <location>
        <begin position="11"/>
        <end position="58"/>
    </location>
</feature>
<sequence>MRTVAHGLFIIGLVAMLAARALGISRIVIVDVEDSRLSVAKKLGADDIIKVSTNIQAKTLMWANMPGSSSVLLLTPFEALSSVRFSFRMSRSASRVYKPFSFQCSLFESSVWAFSLLIRAGVAVIEDIQYDFDFGLMEVLHIMFMDA</sequence>
<comment type="cofactor">
    <cofactor evidence="1">
        <name>Zn(2+)</name>
        <dbReference type="ChEBI" id="CHEBI:29105"/>
    </cofactor>
</comment>
<accession>A0A2U1M794</accession>
<dbReference type="InterPro" id="IPR036291">
    <property type="entry name" value="NAD(P)-bd_dom_sf"/>
</dbReference>
<protein>
    <submittedName>
        <fullName evidence="7">Alcohol dehydrogenase, C-terminal</fullName>
    </submittedName>
</protein>
<dbReference type="GO" id="GO:0046872">
    <property type="term" value="F:metal ion binding"/>
    <property type="evidence" value="ECO:0007669"/>
    <property type="project" value="UniProtKB-KW"/>
</dbReference>
<dbReference type="Proteomes" id="UP000245207">
    <property type="component" value="Unassembled WGS sequence"/>
</dbReference>
<evidence type="ECO:0000259" key="6">
    <source>
        <dbReference type="Pfam" id="PF00107"/>
    </source>
</evidence>
<dbReference type="PANTHER" id="PTHR43161">
    <property type="entry name" value="SORBITOL DEHYDROGENASE"/>
    <property type="match status" value="1"/>
</dbReference>
<keyword evidence="5" id="KW-0560">Oxidoreductase</keyword>
<comment type="caution">
    <text evidence="7">The sequence shown here is derived from an EMBL/GenBank/DDBJ whole genome shotgun (WGS) entry which is preliminary data.</text>
</comment>
<dbReference type="OrthoDB" id="1762254at2759"/>
<dbReference type="STRING" id="35608.A0A2U1M794"/>
<evidence type="ECO:0000256" key="1">
    <source>
        <dbReference type="ARBA" id="ARBA00001947"/>
    </source>
</evidence>
<evidence type="ECO:0000313" key="7">
    <source>
        <dbReference type="EMBL" id="PWA57100.1"/>
    </source>
</evidence>
<dbReference type="Pfam" id="PF00107">
    <property type="entry name" value="ADH_zinc_N"/>
    <property type="match status" value="1"/>
</dbReference>
<dbReference type="AlphaFoldDB" id="A0A2U1M794"/>
<dbReference type="PANTHER" id="PTHR43161:SF9">
    <property type="entry name" value="SORBITOL DEHYDROGENASE"/>
    <property type="match status" value="1"/>
</dbReference>
<keyword evidence="4" id="KW-0862">Zinc</keyword>
<dbReference type="EMBL" id="PKPP01006261">
    <property type="protein sequence ID" value="PWA57100.1"/>
    <property type="molecule type" value="Genomic_DNA"/>
</dbReference>
<dbReference type="Gene3D" id="3.40.50.720">
    <property type="entry name" value="NAD(P)-binding Rossmann-like Domain"/>
    <property type="match status" value="1"/>
</dbReference>
<dbReference type="GO" id="GO:0016491">
    <property type="term" value="F:oxidoreductase activity"/>
    <property type="evidence" value="ECO:0007669"/>
    <property type="project" value="UniProtKB-KW"/>
</dbReference>
<evidence type="ECO:0000256" key="2">
    <source>
        <dbReference type="ARBA" id="ARBA00008072"/>
    </source>
</evidence>
<proteinExistence type="inferred from homology"/>
<dbReference type="SUPFAM" id="SSF51735">
    <property type="entry name" value="NAD(P)-binding Rossmann-fold domains"/>
    <property type="match status" value="1"/>
</dbReference>
<gene>
    <name evidence="7" type="ORF">CTI12_AA411350</name>
</gene>
<evidence type="ECO:0000256" key="4">
    <source>
        <dbReference type="ARBA" id="ARBA00022833"/>
    </source>
</evidence>